<gene>
    <name evidence="1" type="ORF">GND98_017345</name>
</gene>
<proteinExistence type="predicted"/>
<organism evidence="1 2">
    <name type="scientific">Clostridium butyricum</name>
    <dbReference type="NCBI Taxonomy" id="1492"/>
    <lineage>
        <taxon>Bacteria</taxon>
        <taxon>Bacillati</taxon>
        <taxon>Bacillota</taxon>
        <taxon>Clostridia</taxon>
        <taxon>Eubacteriales</taxon>
        <taxon>Clostridiaceae</taxon>
        <taxon>Clostridium</taxon>
    </lineage>
</organism>
<comment type="caution">
    <text evidence="1">The sequence shown here is derived from an EMBL/GenBank/DDBJ whole genome shotgun (WGS) entry which is preliminary data.</text>
</comment>
<evidence type="ECO:0000313" key="1">
    <source>
        <dbReference type="EMBL" id="NAS19570.1"/>
    </source>
</evidence>
<evidence type="ECO:0000313" key="2">
    <source>
        <dbReference type="Proteomes" id="UP000474042"/>
    </source>
</evidence>
<dbReference type="Proteomes" id="UP000474042">
    <property type="component" value="Unassembled WGS sequence"/>
</dbReference>
<protein>
    <submittedName>
        <fullName evidence="1">Uncharacterized protein</fullName>
    </submittedName>
</protein>
<name>A0A6L9ESF1_CLOBU</name>
<dbReference type="EMBL" id="WOFV02000082">
    <property type="protein sequence ID" value="NAS19570.1"/>
    <property type="molecule type" value="Genomic_DNA"/>
</dbReference>
<dbReference type="AlphaFoldDB" id="A0A6L9ESF1"/>
<sequence length="200" mass="23233">MAFRYDTRHLPKQTQQIINKRDQNNKILKEESIITQTTNVYPISIFMKLGNDSTLNVNGNITMGIYKDFCDKNKEVWFSTDSLSKGMSSKRRKEFLEAINNNEIVEMYFVIGKGSNGNNDIQYKADVLDIETDANGLTSPNMKLTPQEYINENKKIWIKICNLKEFTKLTTKDFLVNSTNNSLDESLKKSQHHFGYIRRK</sequence>
<accession>A0A6L9ESF1</accession>
<reference evidence="1 2" key="1">
    <citation type="submission" date="2020-01" db="EMBL/GenBank/DDBJ databases">
        <title>Genome sequence of a 1,3-propanediol producer, Clostridium butyricum S3.</title>
        <authorList>
            <person name="Zhou J."/>
        </authorList>
    </citation>
    <scope>NUCLEOTIDE SEQUENCE [LARGE SCALE GENOMIC DNA]</scope>
    <source>
        <strain evidence="1 2">S3</strain>
    </source>
</reference>